<feature type="transmembrane region" description="Helical" evidence="1">
    <location>
        <begin position="207"/>
        <end position="225"/>
    </location>
</feature>
<keyword evidence="1" id="KW-0812">Transmembrane</keyword>
<evidence type="ECO:0000256" key="1">
    <source>
        <dbReference type="RuleBase" id="RU363076"/>
    </source>
</evidence>
<evidence type="ECO:0000313" key="2">
    <source>
        <dbReference type="EMBL" id="MBM6401992.1"/>
    </source>
</evidence>
<dbReference type="RefSeq" id="WP_204132463.1">
    <property type="nucleotide sequence ID" value="NZ_JAFDVD010000020.1"/>
</dbReference>
<name>A0ABS2CQ22_9MICO</name>
<gene>
    <name evidence="2" type="ORF">JQN70_16455</name>
</gene>
<comment type="subcellular location">
    <subcellularLocation>
        <location evidence="1">Cell membrane</location>
        <topology evidence="1">Multi-pass membrane protein</topology>
    </subcellularLocation>
</comment>
<comment type="similarity">
    <text evidence="1">Belongs to the SURF1 family.</text>
</comment>
<comment type="caution">
    <text evidence="2">The sequence shown here is derived from an EMBL/GenBank/DDBJ whole genome shotgun (WGS) entry which is preliminary data.</text>
</comment>
<dbReference type="PROSITE" id="PS50895">
    <property type="entry name" value="SURF1"/>
    <property type="match status" value="1"/>
</dbReference>
<dbReference type="Proteomes" id="UP001430172">
    <property type="component" value="Unassembled WGS sequence"/>
</dbReference>
<evidence type="ECO:0000313" key="3">
    <source>
        <dbReference type="Proteomes" id="UP001430172"/>
    </source>
</evidence>
<dbReference type="InterPro" id="IPR002994">
    <property type="entry name" value="Surf1/Shy1"/>
</dbReference>
<sequence length="252" mass="26547">MLRTALTPRYLGLLALALVVGVVFVQLGRWQLGVAEGKAHQEAVEEARAAAPLALTSALRPHTSFPGELSSRPVTVTGRYTDGQLLVPDRRLDGRAGSWVVTPFVVDGTGATLPVLRGFVTDPGQAGAPPTGTLTLAGGLAPPESPVSAPVASGEIGSVDTSVLANTWPGDLYNAFLFLETEDPAAGPQLTKVPTPLAPTGLSWRNAAYAVQWWVFAAFGLWLWWRMVREEERRAGAPALAGAGDNGAREHP</sequence>
<accession>A0ABS2CQ22</accession>
<dbReference type="EMBL" id="JAFDVD010000020">
    <property type="protein sequence ID" value="MBM6401992.1"/>
    <property type="molecule type" value="Genomic_DNA"/>
</dbReference>
<dbReference type="Pfam" id="PF02104">
    <property type="entry name" value="SURF1"/>
    <property type="match status" value="1"/>
</dbReference>
<organism evidence="2 3">
    <name type="scientific">Phycicoccus sonneratiae</name>
    <dbReference type="NCBI Taxonomy" id="2807628"/>
    <lineage>
        <taxon>Bacteria</taxon>
        <taxon>Bacillati</taxon>
        <taxon>Actinomycetota</taxon>
        <taxon>Actinomycetes</taxon>
        <taxon>Micrococcales</taxon>
        <taxon>Intrasporangiaceae</taxon>
        <taxon>Phycicoccus</taxon>
    </lineage>
</organism>
<protein>
    <recommendedName>
        <fullName evidence="1">SURF1-like protein</fullName>
    </recommendedName>
</protein>
<keyword evidence="1" id="KW-0472">Membrane</keyword>
<reference evidence="2" key="1">
    <citation type="submission" date="2021-02" db="EMBL/GenBank/DDBJ databases">
        <title>Phycicoccus sp. MQZ13P-5T, whole genome shotgun sequence.</title>
        <authorList>
            <person name="Tuo L."/>
        </authorList>
    </citation>
    <scope>NUCLEOTIDE SEQUENCE</scope>
    <source>
        <strain evidence="2">MQZ13P-5</strain>
    </source>
</reference>
<dbReference type="CDD" id="cd06662">
    <property type="entry name" value="SURF1"/>
    <property type="match status" value="1"/>
</dbReference>
<keyword evidence="3" id="KW-1185">Reference proteome</keyword>
<proteinExistence type="inferred from homology"/>
<keyword evidence="1" id="KW-1133">Transmembrane helix</keyword>
<comment type="caution">
    <text evidence="1">Lacks conserved residue(s) required for the propagation of feature annotation.</text>
</comment>
<keyword evidence="1" id="KW-1003">Cell membrane</keyword>